<evidence type="ECO:0000313" key="1">
    <source>
        <dbReference type="EMBL" id="MRI80837.1"/>
    </source>
</evidence>
<evidence type="ECO:0000313" key="2">
    <source>
        <dbReference type="Proteomes" id="UP000469870"/>
    </source>
</evidence>
<sequence length="354" mass="40065">MGNKSWLVFYVSSHGFGHMTRCLAIMEELLEKTNVSIYVASGEYQNGFARTYLVRFKGRVIFRNLETDVGLVNIPNSLNVDADRLEKKLLDFVASWDRMVEEELRFLRNLNIDTVISDISPIGVLVGEKLGVRNIGVSNFTWVEQYEHLGISEEIIASFRSTYAKLDVFIEYDLMLPTNGLTVPKRRIDFISRRIDSERVAQIKKQYGKSIFITCGKSANLENIHIENFDGCIFTTCGIEISSNARVVQLPISVLDTQNYVAASDVVIAKAGWGTISEAVLGKTNLVLLEREGVLEDTHNINELKNRGVAISIKESGLRHLDMRMIERGVGEMIARENLEKYKNSVEMLCNYCF</sequence>
<dbReference type="Gene3D" id="3.40.50.2000">
    <property type="entry name" value="Glycogen Phosphorylase B"/>
    <property type="match status" value="2"/>
</dbReference>
<name>A0A844BWM4_9LACT</name>
<dbReference type="EMBL" id="WJQR01000002">
    <property type="protein sequence ID" value="MRI80837.1"/>
    <property type="molecule type" value="Genomic_DNA"/>
</dbReference>
<protein>
    <recommendedName>
        <fullName evidence="3">Glycosyl transferase family 28 C-terminal domain-containing protein</fullName>
    </recommendedName>
</protein>
<dbReference type="RefSeq" id="WP_153861317.1">
    <property type="nucleotide sequence ID" value="NZ_WJQR01000002.1"/>
</dbReference>
<dbReference type="AlphaFoldDB" id="A0A844BWM4"/>
<gene>
    <name evidence="1" type="ORF">GIY11_02185</name>
</gene>
<reference evidence="1 2" key="1">
    <citation type="submission" date="2019-11" db="EMBL/GenBank/DDBJ databases">
        <title>Characterisation of Fundicoccus ignavus gen. nov. sp. nov., a novel genus of the family Aerococcaceae isolated from bulk tank milk.</title>
        <authorList>
            <person name="Siebert A."/>
            <person name="Huptas C."/>
            <person name="Wenning M."/>
            <person name="Scherer S."/>
            <person name="Doll E.V."/>
        </authorList>
    </citation>
    <scope>NUCLEOTIDE SEQUENCE [LARGE SCALE GENOMIC DNA]</scope>
    <source>
        <strain evidence="1 2">DSM 109653</strain>
    </source>
</reference>
<dbReference type="PANTHER" id="PTHR38134">
    <property type="entry name" value="SLR1395 PROTEIN"/>
    <property type="match status" value="1"/>
</dbReference>
<organism evidence="1 2">
    <name type="scientific">Fundicoccus ignavus</name>
    <dbReference type="NCBI Taxonomy" id="2664442"/>
    <lineage>
        <taxon>Bacteria</taxon>
        <taxon>Bacillati</taxon>
        <taxon>Bacillota</taxon>
        <taxon>Bacilli</taxon>
        <taxon>Lactobacillales</taxon>
        <taxon>Aerococcaceae</taxon>
        <taxon>Fundicoccus</taxon>
    </lineage>
</organism>
<accession>A0A844BWM4</accession>
<evidence type="ECO:0008006" key="3">
    <source>
        <dbReference type="Google" id="ProtNLM"/>
    </source>
</evidence>
<dbReference type="InterPro" id="IPR053205">
    <property type="entry name" value="GHMP_kinase_L-arabinokinase"/>
</dbReference>
<dbReference type="SUPFAM" id="SSF53756">
    <property type="entry name" value="UDP-Glycosyltransferase/glycogen phosphorylase"/>
    <property type="match status" value="1"/>
</dbReference>
<comment type="caution">
    <text evidence="1">The sequence shown here is derived from an EMBL/GenBank/DDBJ whole genome shotgun (WGS) entry which is preliminary data.</text>
</comment>
<dbReference type="PANTHER" id="PTHR38134:SF2">
    <property type="entry name" value="GALACTOKINASE"/>
    <property type="match status" value="1"/>
</dbReference>
<dbReference type="Pfam" id="PF13528">
    <property type="entry name" value="Glyco_trans_1_3"/>
    <property type="match status" value="1"/>
</dbReference>
<proteinExistence type="predicted"/>
<dbReference type="Proteomes" id="UP000469870">
    <property type="component" value="Unassembled WGS sequence"/>
</dbReference>